<evidence type="ECO:0000256" key="2">
    <source>
        <dbReference type="ARBA" id="ARBA00022475"/>
    </source>
</evidence>
<dbReference type="RefSeq" id="WP_087682589.1">
    <property type="nucleotide sequence ID" value="NZ_JBCEWA010000009.1"/>
</dbReference>
<evidence type="ECO:0000256" key="1">
    <source>
        <dbReference type="ARBA" id="ARBA00004651"/>
    </source>
</evidence>
<keyword evidence="3 6" id="KW-0812">Transmembrane</keyword>
<feature type="transmembrane region" description="Helical" evidence="6">
    <location>
        <begin position="43"/>
        <end position="70"/>
    </location>
</feature>
<comment type="subcellular location">
    <subcellularLocation>
        <location evidence="1 6">Cell membrane</location>
        <topology evidence="1 6">Multi-pass membrane protein</topology>
    </subcellularLocation>
</comment>
<feature type="transmembrane region" description="Helical" evidence="6">
    <location>
        <begin position="15"/>
        <end position="37"/>
    </location>
</feature>
<feature type="domain" description="VTT" evidence="7">
    <location>
        <begin position="33"/>
        <end position="151"/>
    </location>
</feature>
<name>A0ABU9LMZ3_9BACL</name>
<accession>A0ABU9LMZ3</accession>
<keyword evidence="5 6" id="KW-0472">Membrane</keyword>
<sequence length="186" mass="20390">MQQAIIELFQTNPQVAIMISLLLSVAISILGVVPSVFLTAANLIVFGFWGGLLLSFAGEVLGATVSFFLYRKGFKRLNDTRAFQYPKVQKLLQANQKEAFALIISLRILPFIPSGLVTFVAAVGQTTFFTFFIANMIGKIPAIVIESLSVYQLLHLSFEWKIGVTILGLGVLIYIMKKVGVVGRSS</sequence>
<organism evidence="8 9">
    <name type="scientific">Kurthia gibsonii</name>
    <dbReference type="NCBI Taxonomy" id="33946"/>
    <lineage>
        <taxon>Bacteria</taxon>
        <taxon>Bacillati</taxon>
        <taxon>Bacillota</taxon>
        <taxon>Bacilli</taxon>
        <taxon>Bacillales</taxon>
        <taxon>Caryophanaceae</taxon>
        <taxon>Kurthia</taxon>
    </lineage>
</organism>
<keyword evidence="4 6" id="KW-1133">Transmembrane helix</keyword>
<evidence type="ECO:0000313" key="9">
    <source>
        <dbReference type="Proteomes" id="UP001398420"/>
    </source>
</evidence>
<comment type="caution">
    <text evidence="8">The sequence shown here is derived from an EMBL/GenBank/DDBJ whole genome shotgun (WGS) entry which is preliminary data.</text>
</comment>
<dbReference type="EMBL" id="JBCEWA010000009">
    <property type="protein sequence ID" value="MEL5989207.1"/>
    <property type="molecule type" value="Genomic_DNA"/>
</dbReference>
<proteinExistence type="inferred from homology"/>
<keyword evidence="2 6" id="KW-1003">Cell membrane</keyword>
<evidence type="ECO:0000259" key="7">
    <source>
        <dbReference type="Pfam" id="PF09335"/>
    </source>
</evidence>
<dbReference type="PANTHER" id="PTHR12677:SF55">
    <property type="entry name" value="UNDECAPRENYL PHOSPHATE TRANSPORTER SAOUHSC_00901-RELATED"/>
    <property type="match status" value="1"/>
</dbReference>
<comment type="caution">
    <text evidence="6">Lacks conserved residue(s) required for the propagation of feature annotation.</text>
</comment>
<evidence type="ECO:0000256" key="6">
    <source>
        <dbReference type="RuleBase" id="RU366058"/>
    </source>
</evidence>
<keyword evidence="9" id="KW-1185">Reference proteome</keyword>
<evidence type="ECO:0000256" key="3">
    <source>
        <dbReference type="ARBA" id="ARBA00022692"/>
    </source>
</evidence>
<feature type="transmembrane region" description="Helical" evidence="6">
    <location>
        <begin position="158"/>
        <end position="176"/>
    </location>
</feature>
<dbReference type="Pfam" id="PF09335">
    <property type="entry name" value="VTT_dom"/>
    <property type="match status" value="1"/>
</dbReference>
<evidence type="ECO:0000313" key="8">
    <source>
        <dbReference type="EMBL" id="MEL5989207.1"/>
    </source>
</evidence>
<gene>
    <name evidence="8" type="ORF">AAF454_12410</name>
</gene>
<protein>
    <recommendedName>
        <fullName evidence="6">TVP38/TMEM64 family membrane protein</fullName>
    </recommendedName>
</protein>
<evidence type="ECO:0000256" key="4">
    <source>
        <dbReference type="ARBA" id="ARBA00022989"/>
    </source>
</evidence>
<comment type="similarity">
    <text evidence="6">Belongs to the TVP38/TMEM64 family.</text>
</comment>
<evidence type="ECO:0000256" key="5">
    <source>
        <dbReference type="ARBA" id="ARBA00023136"/>
    </source>
</evidence>
<dbReference type="InterPro" id="IPR015414">
    <property type="entry name" value="TMEM64"/>
</dbReference>
<dbReference type="Proteomes" id="UP001398420">
    <property type="component" value="Unassembled WGS sequence"/>
</dbReference>
<reference evidence="8 9" key="1">
    <citation type="submission" date="2024-04" db="EMBL/GenBank/DDBJ databases">
        <authorList>
            <person name="Wu Y.S."/>
            <person name="Zhang L."/>
        </authorList>
    </citation>
    <scope>NUCLEOTIDE SEQUENCE [LARGE SCALE GENOMIC DNA]</scope>
    <source>
        <strain evidence="8 9">KG-01</strain>
    </source>
</reference>
<dbReference type="InterPro" id="IPR032816">
    <property type="entry name" value="VTT_dom"/>
</dbReference>
<dbReference type="PANTHER" id="PTHR12677">
    <property type="entry name" value="GOLGI APPARATUS MEMBRANE PROTEIN TVP38-RELATED"/>
    <property type="match status" value="1"/>
</dbReference>